<keyword evidence="3" id="KW-0029">Amino-acid transport</keyword>
<keyword evidence="3" id="KW-0813">Transport</keyword>
<accession>A0A419AAX7</accession>
<dbReference type="Pfam" id="PF13458">
    <property type="entry name" value="Peripla_BP_6"/>
    <property type="match status" value="1"/>
</dbReference>
<protein>
    <recommendedName>
        <fullName evidence="5">Leucine-binding protein domain-containing protein</fullName>
    </recommendedName>
</protein>
<gene>
    <name evidence="6" type="ORF">D3P05_03685</name>
</gene>
<dbReference type="EMBL" id="QZEW01000011">
    <property type="protein sequence ID" value="RJL20262.1"/>
    <property type="molecule type" value="Genomic_DNA"/>
</dbReference>
<dbReference type="InterPro" id="IPR051010">
    <property type="entry name" value="BCAA_transport"/>
</dbReference>
<feature type="domain" description="Leucine-binding protein" evidence="5">
    <location>
        <begin position="28"/>
        <end position="367"/>
    </location>
</feature>
<reference evidence="7" key="1">
    <citation type="submission" date="2018-09" db="EMBL/GenBank/DDBJ databases">
        <title>Paracoccus onubensis nov. sp. a moderate halophilic bacterium isolated from Gruta de las Maravillas (Aracena, Spain).</title>
        <authorList>
            <person name="Jurado V."/>
            <person name="Gutierrez-Patricio S."/>
            <person name="Gonzalez-Pimentel J.L."/>
            <person name="Miller A.Z."/>
            <person name="Laiz L."/>
            <person name="Saiz-Jimenez C."/>
        </authorList>
    </citation>
    <scope>NUCLEOTIDE SEQUENCE [LARGE SCALE GENOMIC DNA]</scope>
    <source>
        <strain evidence="7">DSM 26381</strain>
    </source>
</reference>
<evidence type="ECO:0000256" key="4">
    <source>
        <dbReference type="SAM" id="SignalP"/>
    </source>
</evidence>
<sequence length="374" mass="39091">MRQLLAAAGGALIALALPTAAEQPTVVIMQSLTGPAAFMGAGVSEGMAMAFAEANEKAEFGAGKSVRVLVEDDASDRTQALTLITRHANAPEVKMILGPTSGAVAIAGAELGNRLELPIVTLTNNLEIPAAGPWGFISTQPPRQMMSYLADFAADTRKVARCSTVSIKEIEVYVALRTAFEDLVREKGVAVVASESVSSSDIDFSTLATKIAGQDIDCLFISSMAAQGGNIVRQLREAGLDDGIEIFGMNTFASPEFTQTGGGATEGVYMLADWVPGGLNEFSVAFARNYEAHAGRAPDNWAALGYTIGRVAIEAMKAAGPESGRDAIREALSATRDVASVIGNGSYSYVDDRSPVSGSNVVQIRNGTAVLYTE</sequence>
<evidence type="ECO:0000259" key="5">
    <source>
        <dbReference type="Pfam" id="PF13458"/>
    </source>
</evidence>
<dbReference type="SUPFAM" id="SSF53822">
    <property type="entry name" value="Periplasmic binding protein-like I"/>
    <property type="match status" value="1"/>
</dbReference>
<keyword evidence="7" id="KW-1185">Reference proteome</keyword>
<evidence type="ECO:0000313" key="6">
    <source>
        <dbReference type="EMBL" id="RJL20262.1"/>
    </source>
</evidence>
<evidence type="ECO:0000256" key="1">
    <source>
        <dbReference type="ARBA" id="ARBA00010062"/>
    </source>
</evidence>
<evidence type="ECO:0000313" key="7">
    <source>
        <dbReference type="Proteomes" id="UP000283587"/>
    </source>
</evidence>
<dbReference type="AlphaFoldDB" id="A0A419AAX7"/>
<dbReference type="PANTHER" id="PTHR30483:SF6">
    <property type="entry name" value="PERIPLASMIC BINDING PROTEIN OF ABC TRANSPORTER FOR NATURAL AMINO ACIDS"/>
    <property type="match status" value="1"/>
</dbReference>
<dbReference type="Gene3D" id="3.40.50.2300">
    <property type="match status" value="2"/>
</dbReference>
<feature type="chain" id="PRO_5019194168" description="Leucine-binding protein domain-containing protein" evidence="4">
    <location>
        <begin position="22"/>
        <end position="374"/>
    </location>
</feature>
<comment type="similarity">
    <text evidence="1">Belongs to the leucine-binding protein family.</text>
</comment>
<feature type="signal peptide" evidence="4">
    <location>
        <begin position="1"/>
        <end position="21"/>
    </location>
</feature>
<dbReference type="RefSeq" id="WP_119896837.1">
    <property type="nucleotide sequence ID" value="NZ_QZEW01000011.1"/>
</dbReference>
<evidence type="ECO:0000256" key="3">
    <source>
        <dbReference type="ARBA" id="ARBA00022970"/>
    </source>
</evidence>
<dbReference type="OrthoDB" id="9802022at2"/>
<organism evidence="6 7">
    <name type="scientific">Paracoccus siganidrum</name>
    <dbReference type="NCBI Taxonomy" id="1276757"/>
    <lineage>
        <taxon>Bacteria</taxon>
        <taxon>Pseudomonadati</taxon>
        <taxon>Pseudomonadota</taxon>
        <taxon>Alphaproteobacteria</taxon>
        <taxon>Rhodobacterales</taxon>
        <taxon>Paracoccaceae</taxon>
        <taxon>Paracoccus</taxon>
    </lineage>
</organism>
<comment type="caution">
    <text evidence="6">The sequence shown here is derived from an EMBL/GenBank/DDBJ whole genome shotgun (WGS) entry which is preliminary data.</text>
</comment>
<dbReference type="PANTHER" id="PTHR30483">
    <property type="entry name" value="LEUCINE-SPECIFIC-BINDING PROTEIN"/>
    <property type="match status" value="1"/>
</dbReference>
<name>A0A419AAX7_9RHOB</name>
<keyword evidence="2 4" id="KW-0732">Signal</keyword>
<dbReference type="GO" id="GO:0006865">
    <property type="term" value="P:amino acid transport"/>
    <property type="evidence" value="ECO:0007669"/>
    <property type="project" value="UniProtKB-KW"/>
</dbReference>
<dbReference type="InterPro" id="IPR028081">
    <property type="entry name" value="Leu-bd"/>
</dbReference>
<dbReference type="Proteomes" id="UP000283587">
    <property type="component" value="Unassembled WGS sequence"/>
</dbReference>
<dbReference type="InterPro" id="IPR028082">
    <property type="entry name" value="Peripla_BP_I"/>
</dbReference>
<proteinExistence type="inferred from homology"/>
<evidence type="ECO:0000256" key="2">
    <source>
        <dbReference type="ARBA" id="ARBA00022729"/>
    </source>
</evidence>